<proteinExistence type="predicted"/>
<reference evidence="1" key="2">
    <citation type="journal article" date="2015" name="Fish Shellfish Immunol.">
        <title>Early steps in the European eel (Anguilla anguilla)-Vibrio vulnificus interaction in the gills: Role of the RtxA13 toxin.</title>
        <authorList>
            <person name="Callol A."/>
            <person name="Pajuelo D."/>
            <person name="Ebbesson L."/>
            <person name="Teles M."/>
            <person name="MacKenzie S."/>
            <person name="Amaro C."/>
        </authorList>
    </citation>
    <scope>NUCLEOTIDE SEQUENCE</scope>
</reference>
<protein>
    <submittedName>
        <fullName evidence="1">Uncharacterized protein</fullName>
    </submittedName>
</protein>
<evidence type="ECO:0000313" key="1">
    <source>
        <dbReference type="EMBL" id="JAH46553.1"/>
    </source>
</evidence>
<reference evidence="1" key="1">
    <citation type="submission" date="2014-11" db="EMBL/GenBank/DDBJ databases">
        <authorList>
            <person name="Amaro Gonzalez C."/>
        </authorList>
    </citation>
    <scope>NUCLEOTIDE SEQUENCE</scope>
</reference>
<accession>A0A0E9T1F7</accession>
<name>A0A0E9T1F7_ANGAN</name>
<sequence>MILQPLQSIFYSRPWVSKSRPGEPHFLLVFGTFQHQ</sequence>
<dbReference type="AlphaFoldDB" id="A0A0E9T1F7"/>
<organism evidence="1">
    <name type="scientific">Anguilla anguilla</name>
    <name type="common">European freshwater eel</name>
    <name type="synonym">Muraena anguilla</name>
    <dbReference type="NCBI Taxonomy" id="7936"/>
    <lineage>
        <taxon>Eukaryota</taxon>
        <taxon>Metazoa</taxon>
        <taxon>Chordata</taxon>
        <taxon>Craniata</taxon>
        <taxon>Vertebrata</taxon>
        <taxon>Euteleostomi</taxon>
        <taxon>Actinopterygii</taxon>
        <taxon>Neopterygii</taxon>
        <taxon>Teleostei</taxon>
        <taxon>Anguilliformes</taxon>
        <taxon>Anguillidae</taxon>
        <taxon>Anguilla</taxon>
    </lineage>
</organism>
<dbReference type="EMBL" id="GBXM01062024">
    <property type="protein sequence ID" value="JAH46553.1"/>
    <property type="molecule type" value="Transcribed_RNA"/>
</dbReference>
<dbReference type="EMBL" id="GBXM01075050">
    <property type="protein sequence ID" value="JAH33527.1"/>
    <property type="molecule type" value="Transcribed_RNA"/>
</dbReference>